<feature type="compositionally biased region" description="Basic and acidic residues" evidence="1">
    <location>
        <begin position="10"/>
        <end position="24"/>
    </location>
</feature>
<reference evidence="3" key="1">
    <citation type="submission" date="2017-09" db="EMBL/GenBank/DDBJ databases">
        <title>Depth-based differentiation of microbial function through sediment-hosted aquifers and enrichment of novel symbionts in the deep terrestrial subsurface.</title>
        <authorList>
            <person name="Probst A.J."/>
            <person name="Ladd B."/>
            <person name="Jarett J.K."/>
            <person name="Geller-Mcgrath D.E."/>
            <person name="Sieber C.M.K."/>
            <person name="Emerson J.B."/>
            <person name="Anantharaman K."/>
            <person name="Thomas B.C."/>
            <person name="Malmstrom R."/>
            <person name="Stieglmeier M."/>
            <person name="Klingl A."/>
            <person name="Woyke T."/>
            <person name="Ryan C.M."/>
            <person name="Banfield J.F."/>
        </authorList>
    </citation>
    <scope>NUCLEOTIDE SEQUENCE [LARGE SCALE GENOMIC DNA]</scope>
</reference>
<dbReference type="AlphaFoldDB" id="A0A2M7Q5H4"/>
<organism evidence="2 3">
    <name type="scientific">Candidatus Yonathbacteria bacterium CG_4_10_14_0_8_um_filter_43_17</name>
    <dbReference type="NCBI Taxonomy" id="1975099"/>
    <lineage>
        <taxon>Bacteria</taxon>
        <taxon>Candidatus Yonathiibacteriota</taxon>
    </lineage>
</organism>
<dbReference type="Proteomes" id="UP000230732">
    <property type="component" value="Unassembled WGS sequence"/>
</dbReference>
<accession>A0A2M7Q5H4</accession>
<gene>
    <name evidence="2" type="ORF">COY98_00965</name>
</gene>
<name>A0A2M7Q5H4_9BACT</name>
<protein>
    <submittedName>
        <fullName evidence="2">Uncharacterized protein</fullName>
    </submittedName>
</protein>
<proteinExistence type="predicted"/>
<evidence type="ECO:0000313" key="2">
    <source>
        <dbReference type="EMBL" id="PIY58643.1"/>
    </source>
</evidence>
<evidence type="ECO:0000313" key="3">
    <source>
        <dbReference type="Proteomes" id="UP000230732"/>
    </source>
</evidence>
<evidence type="ECO:0000256" key="1">
    <source>
        <dbReference type="SAM" id="MobiDB-lite"/>
    </source>
</evidence>
<dbReference type="EMBL" id="PFKX01000025">
    <property type="protein sequence ID" value="PIY58643.1"/>
    <property type="molecule type" value="Genomic_DNA"/>
</dbReference>
<sequence>MNNTSQKQIDANRENGKKGGVKTEDGKAVSKYNALKHGILSKQILFEGEDENELLELEKRLRSELSPASELELLMVDKIASNIWRLKRALSFEKDDVIFTSDFDGTVGLKSDADRFFRYETMLERSIYKALHELERMQARRNGEKVPPPIALDVDISNTKEDGFVS</sequence>
<feature type="region of interest" description="Disordered" evidence="1">
    <location>
        <begin position="1"/>
        <end position="24"/>
    </location>
</feature>
<comment type="caution">
    <text evidence="2">The sequence shown here is derived from an EMBL/GenBank/DDBJ whole genome shotgun (WGS) entry which is preliminary data.</text>
</comment>